<keyword evidence="8" id="KW-0677">Repeat</keyword>
<dbReference type="Proteomes" id="UP000694397">
    <property type="component" value="Chromosome 1"/>
</dbReference>
<keyword evidence="9 20" id="KW-0863">Zinc-finger</keyword>
<feature type="compositionally biased region" description="Low complexity" evidence="21">
    <location>
        <begin position="406"/>
        <end position="435"/>
    </location>
</feature>
<dbReference type="PROSITE" id="PS50280">
    <property type="entry name" value="SET"/>
    <property type="match status" value="1"/>
</dbReference>
<feature type="domain" description="SET" evidence="23">
    <location>
        <begin position="69"/>
        <end position="186"/>
    </location>
</feature>
<sequence length="705" mass="78918">GYCLSAMLTSERNPGTPKHNTAAMDLQDEDMTKWSESEFEQKCIYIVKDQSSNRNAENADLTLAEASLPRNLLFKHRSNSTEIIGVISKEYIPKGTRFGPLVGESYTTDSVPEDANTKYFWRIYSEGKFHHFVDGLDVTRSNWMRYVNPAFSQEKQNLAACQNGMNIYFYTIKPIQAREELLVQYCSEFAHRMHYPSSGEPDVLKQSLREAKQLSMEPMFGATSAENEYNALRLHRDLGRPPISPWYFDNLSMHLNNPFYPRIVYPLHPNPNQEPLRIVPAFGLDCSSHMTLSSGQSMGSLSPASSPESSPSLSLSSTSPFQEHSADSSLSSEHYVSNVRPNPCSPPNHMHSNLHFSHFTHHYLVGLNSILPYIYPMPCNLQLPSVPLPPANGRKNILLPAPTSAFSSLKKPAPSAPSGASATVSAATSVQSAPAESTSDLAPPATAGENTVDHSKKKSDATGHKTLPYPLQKQNGKIKYECNNCHKTFGQLSNLKVHLRVHSGERPFQCVTCSKGFTQLAHLQKHYLVHTGEKPHKCQVCQKRFSSTSNLKTHQRLHSGEKPYQCKLCPARFTQFVHLRLHKRLHTRDRSKVCPYCHRTYTHLCSLKAHLQGYCPAAPTPPQRSADELGRINEAIERFDLSEDADHLEEMSSMYAEGVVEKEILSHIWKEMGLGENLCETAGKISSSKLNQSNSIPVKVKKETL</sequence>
<keyword evidence="4" id="KW-0489">Methyltransferase</keyword>
<evidence type="ECO:0000256" key="7">
    <source>
        <dbReference type="ARBA" id="ARBA00022723"/>
    </source>
</evidence>
<evidence type="ECO:0000259" key="23">
    <source>
        <dbReference type="PROSITE" id="PS50280"/>
    </source>
</evidence>
<dbReference type="Gene3D" id="2.170.270.10">
    <property type="entry name" value="SET domain"/>
    <property type="match status" value="1"/>
</dbReference>
<dbReference type="SMART" id="SM00317">
    <property type="entry name" value="SET"/>
    <property type="match status" value="1"/>
</dbReference>
<dbReference type="PROSITE" id="PS00028">
    <property type="entry name" value="ZINC_FINGER_C2H2_1"/>
    <property type="match status" value="4"/>
</dbReference>
<dbReference type="InterPro" id="IPR036236">
    <property type="entry name" value="Znf_C2H2_sf"/>
</dbReference>
<evidence type="ECO:0000256" key="3">
    <source>
        <dbReference type="ARBA" id="ARBA00022588"/>
    </source>
</evidence>
<evidence type="ECO:0000256" key="17">
    <source>
        <dbReference type="ARBA" id="ARBA00063130"/>
    </source>
</evidence>
<evidence type="ECO:0000256" key="13">
    <source>
        <dbReference type="ARBA" id="ARBA00023125"/>
    </source>
</evidence>
<keyword evidence="14" id="KW-1064">Adaptive immunity</keyword>
<evidence type="ECO:0000256" key="8">
    <source>
        <dbReference type="ARBA" id="ARBA00022737"/>
    </source>
</evidence>
<dbReference type="FunFam" id="3.30.160.60:FF:000748">
    <property type="entry name" value="PR domain zinc finger protein"/>
    <property type="match status" value="1"/>
</dbReference>
<feature type="domain" description="C2H2-type" evidence="22">
    <location>
        <begin position="508"/>
        <end position="535"/>
    </location>
</feature>
<dbReference type="PROSITE" id="PS50157">
    <property type="entry name" value="ZINC_FINGER_C2H2_2"/>
    <property type="match status" value="4"/>
</dbReference>
<dbReference type="InterPro" id="IPR016608">
    <property type="entry name" value="PRDM1"/>
</dbReference>
<dbReference type="InterPro" id="IPR046341">
    <property type="entry name" value="SET_dom_sf"/>
</dbReference>
<comment type="function">
    <text evidence="19">Transcription factor that mediates a transcriptional program in various innate and adaptive immune tissue-resident lymphocyte T cell types such as tissue-resident memory T (Trm), natural killer (trNK) and natural killer T (NKT) cells and negatively regulates gene expression of proteins that promote the egress of tissue-resident T-cell populations from non-lymphoid organs. Plays a role in the development, retention and long-term establishment of adaptive and innate tissue-resident lymphocyte T cell types in non-lymphoid organs, such as the skin and gut, but also in other nonbarrier tissues like liver and kidney, and therefore may provide immediate immunological protection against reactivating infections or viral reinfection. Binds specifically to the PRDI element in the promoter of the beta-interferon gene. Drives the maturation of B-lymphocytes into Ig secreting cells. Associates with the transcriptional repressor ZNF683 to chromatin at gene promoter regions.</text>
</comment>
<feature type="domain" description="C2H2-type" evidence="22">
    <location>
        <begin position="564"/>
        <end position="591"/>
    </location>
</feature>
<organism evidence="24 25">
    <name type="scientific">Scleropages formosus</name>
    <name type="common">Asian bonytongue</name>
    <name type="synonym">Osteoglossum formosum</name>
    <dbReference type="NCBI Taxonomy" id="113540"/>
    <lineage>
        <taxon>Eukaryota</taxon>
        <taxon>Metazoa</taxon>
        <taxon>Chordata</taxon>
        <taxon>Craniata</taxon>
        <taxon>Vertebrata</taxon>
        <taxon>Euteleostomi</taxon>
        <taxon>Actinopterygii</taxon>
        <taxon>Neopterygii</taxon>
        <taxon>Teleostei</taxon>
        <taxon>Osteoglossocephala</taxon>
        <taxon>Osteoglossomorpha</taxon>
        <taxon>Osteoglossiformes</taxon>
        <taxon>Osteoglossidae</taxon>
        <taxon>Scleropages</taxon>
    </lineage>
</organism>
<evidence type="ECO:0000256" key="11">
    <source>
        <dbReference type="ARBA" id="ARBA00022859"/>
    </source>
</evidence>
<dbReference type="GO" id="GO:0005634">
    <property type="term" value="C:nucleus"/>
    <property type="evidence" value="ECO:0007669"/>
    <property type="project" value="UniProtKB-SubCell"/>
</dbReference>
<dbReference type="Pfam" id="PF00096">
    <property type="entry name" value="zf-C2H2"/>
    <property type="match status" value="4"/>
</dbReference>
<keyword evidence="2" id="KW-1017">Isopeptide bond</keyword>
<dbReference type="GO" id="GO:0000978">
    <property type="term" value="F:RNA polymerase II cis-regulatory region sequence-specific DNA binding"/>
    <property type="evidence" value="ECO:0007669"/>
    <property type="project" value="TreeGrafter"/>
</dbReference>
<evidence type="ECO:0000256" key="5">
    <source>
        <dbReference type="ARBA" id="ARBA00022679"/>
    </source>
</evidence>
<dbReference type="AlphaFoldDB" id="A0A8C9R662"/>
<dbReference type="PANTHER" id="PTHR16515">
    <property type="entry name" value="PR DOMAIN ZINC FINGER PROTEIN"/>
    <property type="match status" value="1"/>
</dbReference>
<reference evidence="24 25" key="1">
    <citation type="submission" date="2019-04" db="EMBL/GenBank/DDBJ databases">
        <authorList>
            <consortium name="Wellcome Sanger Institute Data Sharing"/>
        </authorList>
    </citation>
    <scope>NUCLEOTIDE SEQUENCE [LARGE SCALE GENOMIC DNA]</scope>
</reference>
<dbReference type="CDD" id="cd19187">
    <property type="entry name" value="PR-SET_PRDM1"/>
    <property type="match status" value="1"/>
</dbReference>
<keyword evidence="16" id="KW-0539">Nucleus</keyword>
<comment type="subcellular location">
    <subcellularLocation>
        <location evidence="19">Nucleus</location>
    </subcellularLocation>
    <subcellularLocation>
        <location evidence="19">Cytoplasm</location>
    </subcellularLocation>
</comment>
<keyword evidence="13" id="KW-0238">DNA-binding</keyword>
<protein>
    <recommendedName>
        <fullName evidence="18 19">PR domain zinc finger protein 1</fullName>
        <ecNumber evidence="19">2.1.1.-</ecNumber>
    </recommendedName>
</protein>
<evidence type="ECO:0000256" key="6">
    <source>
        <dbReference type="ARBA" id="ARBA00022691"/>
    </source>
</evidence>
<evidence type="ECO:0000256" key="21">
    <source>
        <dbReference type="SAM" id="MobiDB-lite"/>
    </source>
</evidence>
<keyword evidence="1" id="KW-0678">Repressor</keyword>
<evidence type="ECO:0000259" key="22">
    <source>
        <dbReference type="PROSITE" id="PS50157"/>
    </source>
</evidence>
<keyword evidence="6" id="KW-0949">S-adenosyl-L-methionine</keyword>
<keyword evidence="7" id="KW-0479">Metal-binding</keyword>
<evidence type="ECO:0000256" key="9">
    <source>
        <dbReference type="ARBA" id="ARBA00022771"/>
    </source>
</evidence>
<feature type="compositionally biased region" description="Low complexity" evidence="21">
    <location>
        <begin position="293"/>
        <end position="320"/>
    </location>
</feature>
<feature type="domain" description="C2H2-type" evidence="22">
    <location>
        <begin position="480"/>
        <end position="507"/>
    </location>
</feature>
<dbReference type="GO" id="GO:0045087">
    <property type="term" value="P:innate immune response"/>
    <property type="evidence" value="ECO:0007669"/>
    <property type="project" value="UniProtKB-KW"/>
</dbReference>
<feature type="compositionally biased region" description="Basic and acidic residues" evidence="21">
    <location>
        <begin position="451"/>
        <end position="463"/>
    </location>
</feature>
<evidence type="ECO:0000256" key="19">
    <source>
        <dbReference type="PIRNR" id="PIRNR013212"/>
    </source>
</evidence>
<dbReference type="OrthoDB" id="9345291at2759"/>
<dbReference type="SUPFAM" id="SSF57667">
    <property type="entry name" value="beta-beta-alpha zinc fingers"/>
    <property type="match status" value="3"/>
</dbReference>
<keyword evidence="10" id="KW-0862">Zinc</keyword>
<dbReference type="GO" id="GO:0008168">
    <property type="term" value="F:methyltransferase activity"/>
    <property type="evidence" value="ECO:0007669"/>
    <property type="project" value="UniProtKB-KW"/>
</dbReference>
<keyword evidence="3" id="KW-0399">Innate immunity</keyword>
<proteinExistence type="inferred from homology"/>
<evidence type="ECO:0000256" key="4">
    <source>
        <dbReference type="ARBA" id="ARBA00022603"/>
    </source>
</evidence>
<evidence type="ECO:0000256" key="15">
    <source>
        <dbReference type="ARBA" id="ARBA00023163"/>
    </source>
</evidence>
<evidence type="ECO:0000313" key="24">
    <source>
        <dbReference type="Ensembl" id="ENSSFOP00015007658.2"/>
    </source>
</evidence>
<keyword evidence="15" id="KW-0804">Transcription</keyword>
<evidence type="ECO:0000256" key="18">
    <source>
        <dbReference type="ARBA" id="ARBA00067594"/>
    </source>
</evidence>
<keyword evidence="12" id="KW-0805">Transcription regulation</keyword>
<dbReference type="EC" id="2.1.1.-" evidence="19"/>
<feature type="region of interest" description="Disordered" evidence="21">
    <location>
        <begin position="293"/>
        <end position="344"/>
    </location>
</feature>
<dbReference type="GO" id="GO:0002250">
    <property type="term" value="P:adaptive immune response"/>
    <property type="evidence" value="ECO:0007669"/>
    <property type="project" value="UniProtKB-KW"/>
</dbReference>
<evidence type="ECO:0000256" key="10">
    <source>
        <dbReference type="ARBA" id="ARBA00022833"/>
    </source>
</evidence>
<evidence type="ECO:0000256" key="14">
    <source>
        <dbReference type="ARBA" id="ARBA00023130"/>
    </source>
</evidence>
<dbReference type="FunFam" id="2.170.270.10:FF:000019">
    <property type="entry name" value="PR domain zinc finger protein 1"/>
    <property type="match status" value="1"/>
</dbReference>
<dbReference type="SMART" id="SM00355">
    <property type="entry name" value="ZnF_C2H2"/>
    <property type="match status" value="5"/>
</dbReference>
<dbReference type="InterPro" id="IPR050331">
    <property type="entry name" value="Zinc_finger"/>
</dbReference>
<dbReference type="Pfam" id="PF21549">
    <property type="entry name" value="PRDM2_PR"/>
    <property type="match status" value="1"/>
</dbReference>
<comment type="subunit">
    <text evidence="17">Interacts with PRMT5. Interacts with FBXO10. Interacts with FBXO11. Interacts with multiple nuclear sumoylation E3 ligases, including CBX4, PIAS1, PIAS2, PIAS3, PIAS4, PML and RNF4, but not RANBP2. Interacts with LDB1, SMARCD3 and SMARCC1. Interacts with EEIG1; following TNFSF11/RANKL stimulation in bone marrow-derived macrophages, the interaction promotes the binding of PRDM1/BLIMP1 to the gene promoter of IRF8.</text>
</comment>
<dbReference type="Gene3D" id="3.30.160.60">
    <property type="entry name" value="Classic Zinc Finger"/>
    <property type="match status" value="4"/>
</dbReference>
<reference evidence="24" key="3">
    <citation type="submission" date="2025-09" db="UniProtKB">
        <authorList>
            <consortium name="Ensembl"/>
        </authorList>
    </citation>
    <scope>IDENTIFICATION</scope>
</reference>
<keyword evidence="11" id="KW-0391">Immunity</keyword>
<name>A0A8C9R662_SCLFO</name>
<dbReference type="GO" id="GO:0008270">
    <property type="term" value="F:zinc ion binding"/>
    <property type="evidence" value="ECO:0007669"/>
    <property type="project" value="UniProtKB-KW"/>
</dbReference>
<keyword evidence="5" id="KW-0808">Transferase</keyword>
<dbReference type="PANTHER" id="PTHR16515:SF68">
    <property type="entry name" value="PR DOMAIN ZINC FINGER PROTEIN 1"/>
    <property type="match status" value="1"/>
</dbReference>
<feature type="region of interest" description="Disordered" evidence="21">
    <location>
        <begin position="406"/>
        <end position="470"/>
    </location>
</feature>
<evidence type="ECO:0000313" key="25">
    <source>
        <dbReference type="Proteomes" id="UP000694397"/>
    </source>
</evidence>
<dbReference type="SUPFAM" id="SSF82199">
    <property type="entry name" value="SET domain"/>
    <property type="match status" value="1"/>
</dbReference>
<comment type="similarity">
    <text evidence="19">Belongs to the class V-like SAM-binding methyltransferase superfamily.</text>
</comment>
<feature type="domain" description="C2H2-type" evidence="22">
    <location>
        <begin position="536"/>
        <end position="563"/>
    </location>
</feature>
<dbReference type="GeneTree" id="ENSGT00940000154798"/>
<dbReference type="InterPro" id="IPR001214">
    <property type="entry name" value="SET_dom"/>
</dbReference>
<keyword evidence="25" id="KW-1185">Reference proteome</keyword>
<dbReference type="Ensembl" id="ENSSFOT00015007769.2">
    <property type="protein sequence ID" value="ENSSFOP00015007658.2"/>
    <property type="gene ID" value="ENSSFOG00015004973.2"/>
</dbReference>
<dbReference type="GO" id="GO:0001227">
    <property type="term" value="F:DNA-binding transcription repressor activity, RNA polymerase II-specific"/>
    <property type="evidence" value="ECO:0007669"/>
    <property type="project" value="InterPro"/>
</dbReference>
<evidence type="ECO:0000256" key="16">
    <source>
        <dbReference type="ARBA" id="ARBA00023242"/>
    </source>
</evidence>
<gene>
    <name evidence="24" type="primary">PRDM1</name>
    <name evidence="24" type="synonym">LOC108929131</name>
</gene>
<dbReference type="GO" id="GO:0032259">
    <property type="term" value="P:methylation"/>
    <property type="evidence" value="ECO:0007669"/>
    <property type="project" value="UniProtKB-KW"/>
</dbReference>
<dbReference type="InterPro" id="IPR013087">
    <property type="entry name" value="Znf_C2H2_type"/>
</dbReference>
<dbReference type="FunFam" id="3.30.160.60:FF:000262">
    <property type="entry name" value="PR domain zinc finger protein 1"/>
    <property type="match status" value="1"/>
</dbReference>
<accession>A0A8C9R662</accession>
<evidence type="ECO:0000256" key="20">
    <source>
        <dbReference type="PROSITE-ProRule" id="PRU00042"/>
    </source>
</evidence>
<dbReference type="FunFam" id="3.30.160.60:FF:000132">
    <property type="entry name" value="PR domain zinc finger protein 1"/>
    <property type="match status" value="1"/>
</dbReference>
<evidence type="ECO:0000256" key="2">
    <source>
        <dbReference type="ARBA" id="ARBA00022499"/>
    </source>
</evidence>
<dbReference type="GO" id="GO:0045165">
    <property type="term" value="P:cell fate commitment"/>
    <property type="evidence" value="ECO:0007669"/>
    <property type="project" value="UniProtKB-UniRule"/>
</dbReference>
<evidence type="ECO:0000256" key="1">
    <source>
        <dbReference type="ARBA" id="ARBA00022491"/>
    </source>
</evidence>
<evidence type="ECO:0000256" key="12">
    <source>
        <dbReference type="ARBA" id="ARBA00023015"/>
    </source>
</evidence>
<dbReference type="GO" id="GO:0005737">
    <property type="term" value="C:cytoplasm"/>
    <property type="evidence" value="ECO:0007669"/>
    <property type="project" value="UniProtKB-SubCell"/>
</dbReference>
<dbReference type="InterPro" id="IPR044413">
    <property type="entry name" value="PRDM1_PR-SET"/>
</dbReference>
<dbReference type="PIRSF" id="PIRSF013212">
    <property type="entry name" value="PRDM1"/>
    <property type="match status" value="1"/>
</dbReference>
<dbReference type="FunFam" id="3.30.160.60:FF:000211">
    <property type="entry name" value="PR domain zinc finger protein 1"/>
    <property type="match status" value="1"/>
</dbReference>
<reference evidence="24" key="2">
    <citation type="submission" date="2025-08" db="UniProtKB">
        <authorList>
            <consortium name="Ensembl"/>
        </authorList>
    </citation>
    <scope>IDENTIFICATION</scope>
</reference>